<dbReference type="PROSITE" id="PS50158">
    <property type="entry name" value="ZF_CCHC"/>
    <property type="match status" value="1"/>
</dbReference>
<dbReference type="SMART" id="SM00343">
    <property type="entry name" value="ZnF_C2HC"/>
    <property type="match status" value="1"/>
</dbReference>
<keyword evidence="4" id="KW-1185">Reference proteome</keyword>
<dbReference type="AlphaFoldDB" id="A0A5B6W7Z4"/>
<evidence type="ECO:0000313" key="4">
    <source>
        <dbReference type="Proteomes" id="UP000325315"/>
    </source>
</evidence>
<protein>
    <submittedName>
        <fullName evidence="3">Zinc knuckle domain containing protein</fullName>
    </submittedName>
</protein>
<feature type="domain" description="CCHC-type" evidence="2">
    <location>
        <begin position="53"/>
        <end position="68"/>
    </location>
</feature>
<keyword evidence="1" id="KW-0862">Zinc</keyword>
<dbReference type="SUPFAM" id="SSF57756">
    <property type="entry name" value="Retrovirus zinc finger-like domains"/>
    <property type="match status" value="1"/>
</dbReference>
<dbReference type="EMBL" id="SMMG02000004">
    <property type="protein sequence ID" value="KAA3477288.1"/>
    <property type="molecule type" value="Genomic_DNA"/>
</dbReference>
<proteinExistence type="predicted"/>
<dbReference type="Proteomes" id="UP000325315">
    <property type="component" value="Unassembled WGS sequence"/>
</dbReference>
<sequence length="84" mass="9769">MERIKGTLVVVVKDIDAIVVVVVVMVKDVDEVKWDHNDGKNDKYRVEKLECLCYYCGGKNHWSRNCPKHLVELYQQCNTPNSYP</sequence>
<accession>A0A5B6W7Z4</accession>
<keyword evidence="1" id="KW-0863">Zinc-finger</keyword>
<dbReference type="GO" id="GO:0003676">
    <property type="term" value="F:nucleic acid binding"/>
    <property type="evidence" value="ECO:0007669"/>
    <property type="project" value="InterPro"/>
</dbReference>
<keyword evidence="1" id="KW-0479">Metal-binding</keyword>
<evidence type="ECO:0000313" key="3">
    <source>
        <dbReference type="EMBL" id="KAA3477288.1"/>
    </source>
</evidence>
<comment type="caution">
    <text evidence="3">The sequence shown here is derived from an EMBL/GenBank/DDBJ whole genome shotgun (WGS) entry which is preliminary data.</text>
</comment>
<dbReference type="Pfam" id="PF00098">
    <property type="entry name" value="zf-CCHC"/>
    <property type="match status" value="1"/>
</dbReference>
<reference evidence="4" key="1">
    <citation type="journal article" date="2019" name="Plant Biotechnol. J.">
        <title>Genome sequencing of the Australian wild diploid species Gossypium australe highlights disease resistance and delayed gland morphogenesis.</title>
        <authorList>
            <person name="Cai Y."/>
            <person name="Cai X."/>
            <person name="Wang Q."/>
            <person name="Wang P."/>
            <person name="Zhang Y."/>
            <person name="Cai C."/>
            <person name="Xu Y."/>
            <person name="Wang K."/>
            <person name="Zhou Z."/>
            <person name="Wang C."/>
            <person name="Geng S."/>
            <person name="Li B."/>
            <person name="Dong Q."/>
            <person name="Hou Y."/>
            <person name="Wang H."/>
            <person name="Ai P."/>
            <person name="Liu Z."/>
            <person name="Yi F."/>
            <person name="Sun M."/>
            <person name="An G."/>
            <person name="Cheng J."/>
            <person name="Zhang Y."/>
            <person name="Shi Q."/>
            <person name="Xie Y."/>
            <person name="Shi X."/>
            <person name="Chang Y."/>
            <person name="Huang F."/>
            <person name="Chen Y."/>
            <person name="Hong S."/>
            <person name="Mi L."/>
            <person name="Sun Q."/>
            <person name="Zhang L."/>
            <person name="Zhou B."/>
            <person name="Peng R."/>
            <person name="Zhang X."/>
            <person name="Liu F."/>
        </authorList>
    </citation>
    <scope>NUCLEOTIDE SEQUENCE [LARGE SCALE GENOMIC DNA]</scope>
    <source>
        <strain evidence="4">cv. PA1801</strain>
    </source>
</reference>
<dbReference type="OrthoDB" id="106784at2759"/>
<gene>
    <name evidence="3" type="ORF">EPI10_011186</name>
</gene>
<evidence type="ECO:0000256" key="1">
    <source>
        <dbReference type="PROSITE-ProRule" id="PRU00047"/>
    </source>
</evidence>
<evidence type="ECO:0000259" key="2">
    <source>
        <dbReference type="PROSITE" id="PS50158"/>
    </source>
</evidence>
<organism evidence="3 4">
    <name type="scientific">Gossypium australe</name>
    <dbReference type="NCBI Taxonomy" id="47621"/>
    <lineage>
        <taxon>Eukaryota</taxon>
        <taxon>Viridiplantae</taxon>
        <taxon>Streptophyta</taxon>
        <taxon>Embryophyta</taxon>
        <taxon>Tracheophyta</taxon>
        <taxon>Spermatophyta</taxon>
        <taxon>Magnoliopsida</taxon>
        <taxon>eudicotyledons</taxon>
        <taxon>Gunneridae</taxon>
        <taxon>Pentapetalae</taxon>
        <taxon>rosids</taxon>
        <taxon>malvids</taxon>
        <taxon>Malvales</taxon>
        <taxon>Malvaceae</taxon>
        <taxon>Malvoideae</taxon>
        <taxon>Gossypium</taxon>
    </lineage>
</organism>
<dbReference type="InterPro" id="IPR036875">
    <property type="entry name" value="Znf_CCHC_sf"/>
</dbReference>
<dbReference type="Gene3D" id="4.10.60.10">
    <property type="entry name" value="Zinc finger, CCHC-type"/>
    <property type="match status" value="1"/>
</dbReference>
<name>A0A5B6W7Z4_9ROSI</name>
<dbReference type="GO" id="GO:0008270">
    <property type="term" value="F:zinc ion binding"/>
    <property type="evidence" value="ECO:0007669"/>
    <property type="project" value="UniProtKB-KW"/>
</dbReference>
<dbReference type="InterPro" id="IPR001878">
    <property type="entry name" value="Znf_CCHC"/>
</dbReference>